<feature type="region of interest" description="Disordered" evidence="1">
    <location>
        <begin position="1"/>
        <end position="134"/>
    </location>
</feature>
<feature type="compositionally biased region" description="Low complexity" evidence="1">
    <location>
        <begin position="57"/>
        <end position="73"/>
    </location>
</feature>
<feature type="compositionally biased region" description="Pro residues" evidence="1">
    <location>
        <begin position="81"/>
        <end position="90"/>
    </location>
</feature>
<organism evidence="2 3">
    <name type="scientific">Steccherinum ochraceum</name>
    <dbReference type="NCBI Taxonomy" id="92696"/>
    <lineage>
        <taxon>Eukaryota</taxon>
        <taxon>Fungi</taxon>
        <taxon>Dikarya</taxon>
        <taxon>Basidiomycota</taxon>
        <taxon>Agaricomycotina</taxon>
        <taxon>Agaricomycetes</taxon>
        <taxon>Polyporales</taxon>
        <taxon>Steccherinaceae</taxon>
        <taxon>Steccherinum</taxon>
    </lineage>
</organism>
<feature type="compositionally biased region" description="Polar residues" evidence="1">
    <location>
        <begin position="1"/>
        <end position="15"/>
    </location>
</feature>
<dbReference type="Proteomes" id="UP000292702">
    <property type="component" value="Unassembled WGS sequence"/>
</dbReference>
<accession>A0A4R0RTN7</accession>
<evidence type="ECO:0000313" key="3">
    <source>
        <dbReference type="Proteomes" id="UP000292702"/>
    </source>
</evidence>
<sequence>MPNTRRSSAMASTTGIEKRKDHPTDLSDVEVSKKQREDDATPHTGEHTRSPTLDPPTSTTQTSSSTTGTTGQQPEHDTAPAPNPSLPVNPPAHAAPDPSPSTPVHPSAPTIPPSSSTSSTMTANSTTAPASSTARSAVNIDYSIFPRTAIDAAVNTNSSQCLISPDVFEDRPFIPDPLVQRCHGIVKKRVPTAYIYAFSTMPTVLKFGDSDKRFNKTNNLLCDPNTLKPMRGWVLGEADVVLIASKDGTVPSYTTISVVPFRPEDYARFKQFQSAYEYKPLKAPKEDNGSIWALKDNEKDGSGGYKIFDAIYDGEELITQPDKMEHIDHPTSLKSGDIVVVEGTLQRVHDTVATDSNAKDGKSGNYKKNVVYNRPYTNWHIRFGLERIYRLLAVTPSSRLTAQTKDVEYSA</sequence>
<evidence type="ECO:0000313" key="2">
    <source>
        <dbReference type="EMBL" id="TCD70773.1"/>
    </source>
</evidence>
<feature type="compositionally biased region" description="Low complexity" evidence="1">
    <location>
        <begin position="113"/>
        <end position="134"/>
    </location>
</feature>
<reference evidence="2 3" key="1">
    <citation type="submission" date="2018-11" db="EMBL/GenBank/DDBJ databases">
        <title>Genome assembly of Steccherinum ochraceum LE-BIN_3174, the white-rot fungus of the Steccherinaceae family (The Residual Polyporoid clade, Polyporales, Basidiomycota).</title>
        <authorList>
            <person name="Fedorova T.V."/>
            <person name="Glazunova O.A."/>
            <person name="Landesman E.O."/>
            <person name="Moiseenko K.V."/>
            <person name="Psurtseva N.V."/>
            <person name="Savinova O.S."/>
            <person name="Shakhova N.V."/>
            <person name="Tyazhelova T.V."/>
            <person name="Vasina D.V."/>
        </authorList>
    </citation>
    <scope>NUCLEOTIDE SEQUENCE [LARGE SCALE GENOMIC DNA]</scope>
    <source>
        <strain evidence="2 3">LE-BIN_3174</strain>
    </source>
</reference>
<feature type="compositionally biased region" description="Basic and acidic residues" evidence="1">
    <location>
        <begin position="16"/>
        <end position="49"/>
    </location>
</feature>
<dbReference type="AlphaFoldDB" id="A0A4R0RTN7"/>
<evidence type="ECO:0000256" key="1">
    <source>
        <dbReference type="SAM" id="MobiDB-lite"/>
    </source>
</evidence>
<gene>
    <name evidence="2" type="ORF">EIP91_001804</name>
</gene>
<protein>
    <submittedName>
        <fullName evidence="2">Uncharacterized protein</fullName>
    </submittedName>
</protein>
<name>A0A4R0RTN7_9APHY</name>
<keyword evidence="3" id="KW-1185">Reference proteome</keyword>
<dbReference type="EMBL" id="RWJN01000015">
    <property type="protein sequence ID" value="TCD70773.1"/>
    <property type="molecule type" value="Genomic_DNA"/>
</dbReference>
<comment type="caution">
    <text evidence="2">The sequence shown here is derived from an EMBL/GenBank/DDBJ whole genome shotgun (WGS) entry which is preliminary data.</text>
</comment>
<proteinExistence type="predicted"/>